<dbReference type="EMBL" id="JAYMYQ010000084">
    <property type="protein sequence ID" value="KAK7296123.1"/>
    <property type="molecule type" value="Genomic_DNA"/>
</dbReference>
<organism evidence="2 4">
    <name type="scientific">Canavalia gladiata</name>
    <name type="common">Sword bean</name>
    <name type="synonym">Dolichos gladiatus</name>
    <dbReference type="NCBI Taxonomy" id="3824"/>
    <lineage>
        <taxon>Eukaryota</taxon>
        <taxon>Viridiplantae</taxon>
        <taxon>Streptophyta</taxon>
        <taxon>Embryophyta</taxon>
        <taxon>Tracheophyta</taxon>
        <taxon>Spermatophyta</taxon>
        <taxon>Magnoliopsida</taxon>
        <taxon>eudicotyledons</taxon>
        <taxon>Gunneridae</taxon>
        <taxon>Pentapetalae</taxon>
        <taxon>rosids</taxon>
        <taxon>fabids</taxon>
        <taxon>Fabales</taxon>
        <taxon>Fabaceae</taxon>
        <taxon>Papilionoideae</taxon>
        <taxon>50 kb inversion clade</taxon>
        <taxon>NPAAA clade</taxon>
        <taxon>indigoferoid/millettioid clade</taxon>
        <taxon>Phaseoleae</taxon>
        <taxon>Canavalia</taxon>
    </lineage>
</organism>
<accession>A0AAN9JCB6</accession>
<dbReference type="Proteomes" id="UP001367508">
    <property type="component" value="Unassembled WGS sequence"/>
</dbReference>
<evidence type="ECO:0000313" key="2">
    <source>
        <dbReference type="EMBL" id="KAK7296123.1"/>
    </source>
</evidence>
<proteinExistence type="predicted"/>
<sequence>MITTRTQLLFFQEQEKGTEIPRKRRLPVANRIDLGKGCSEEKKSELERVESEKYSVGDIDILDTRIARQSLPTSPMFQSDPKRNQSKVSGPELNHDYISYSDIQIRYR</sequence>
<protein>
    <submittedName>
        <fullName evidence="2">Uncharacterized protein</fullName>
    </submittedName>
</protein>
<dbReference type="AlphaFoldDB" id="A0AAN9JCB6"/>
<reference evidence="2 4" key="1">
    <citation type="submission" date="2024-01" db="EMBL/GenBank/DDBJ databases">
        <title>The genomes of 5 underutilized Papilionoideae crops provide insights into root nodulation and disease resistanc.</title>
        <authorList>
            <person name="Jiang F."/>
        </authorList>
    </citation>
    <scope>NUCLEOTIDE SEQUENCE [LARGE SCALE GENOMIC DNA]</scope>
    <source>
        <strain evidence="2">LVBAO_FW01</strain>
        <tissue evidence="2">Leaves</tissue>
    </source>
</reference>
<evidence type="ECO:0000313" key="3">
    <source>
        <dbReference type="EMBL" id="KAK7298941.1"/>
    </source>
</evidence>
<evidence type="ECO:0000256" key="1">
    <source>
        <dbReference type="SAM" id="MobiDB-lite"/>
    </source>
</evidence>
<dbReference type="EMBL" id="JAYMYQ010000023">
    <property type="protein sequence ID" value="KAK7298941.1"/>
    <property type="molecule type" value="Genomic_DNA"/>
</dbReference>
<comment type="caution">
    <text evidence="2">The sequence shown here is derived from an EMBL/GenBank/DDBJ whole genome shotgun (WGS) entry which is preliminary data.</text>
</comment>
<keyword evidence="4" id="KW-1185">Reference proteome</keyword>
<name>A0AAN9JCB6_CANGL</name>
<evidence type="ECO:0000313" key="4">
    <source>
        <dbReference type="Proteomes" id="UP001367508"/>
    </source>
</evidence>
<feature type="region of interest" description="Disordered" evidence="1">
    <location>
        <begin position="70"/>
        <end position="93"/>
    </location>
</feature>
<gene>
    <name evidence="3" type="ORF">VNO77_46263</name>
    <name evidence="2" type="ORF">VNO77_50713</name>
</gene>